<proteinExistence type="predicted"/>
<accession>A0A9P8Q7Z3</accession>
<sequence length="104" mass="11804">MAEQNPNSASSDITEGSFKGPSTDSPHTKTEIIRKSDQDGVNTKMNRSIHEKELRLKLAPEALKDKLKKEQANFNKNEKKRAKNRADREKKAKAQSKLLEQSKK</sequence>
<protein>
    <submittedName>
        <fullName evidence="2">Uncharacterized protein</fullName>
    </submittedName>
</protein>
<reference evidence="2" key="1">
    <citation type="journal article" date="2021" name="Open Biol.">
        <title>Shared evolutionary footprints suggest mitochondrial oxidative damage underlies multiple complex I losses in fungi.</title>
        <authorList>
            <person name="Schikora-Tamarit M.A."/>
            <person name="Marcet-Houben M."/>
            <person name="Nosek J."/>
            <person name="Gabaldon T."/>
        </authorList>
    </citation>
    <scope>NUCLEOTIDE SEQUENCE</scope>
    <source>
        <strain evidence="2">CBS2887</strain>
    </source>
</reference>
<evidence type="ECO:0000313" key="3">
    <source>
        <dbReference type="Proteomes" id="UP000774326"/>
    </source>
</evidence>
<feature type="region of interest" description="Disordered" evidence="1">
    <location>
        <begin position="69"/>
        <end position="104"/>
    </location>
</feature>
<feature type="compositionally biased region" description="Basic and acidic residues" evidence="1">
    <location>
        <begin position="26"/>
        <end position="38"/>
    </location>
</feature>
<organism evidence="2 3">
    <name type="scientific">Wickerhamomyces pijperi</name>
    <name type="common">Yeast</name>
    <name type="synonym">Pichia pijperi</name>
    <dbReference type="NCBI Taxonomy" id="599730"/>
    <lineage>
        <taxon>Eukaryota</taxon>
        <taxon>Fungi</taxon>
        <taxon>Dikarya</taxon>
        <taxon>Ascomycota</taxon>
        <taxon>Saccharomycotina</taxon>
        <taxon>Saccharomycetes</taxon>
        <taxon>Phaffomycetales</taxon>
        <taxon>Wickerhamomycetaceae</taxon>
        <taxon>Wickerhamomyces</taxon>
    </lineage>
</organism>
<name>A0A9P8Q7Z3_WICPI</name>
<dbReference type="AlphaFoldDB" id="A0A9P8Q7Z3"/>
<comment type="caution">
    <text evidence="2">The sequence shown here is derived from an EMBL/GenBank/DDBJ whole genome shotgun (WGS) entry which is preliminary data.</text>
</comment>
<feature type="region of interest" description="Disordered" evidence="1">
    <location>
        <begin position="1"/>
        <end position="53"/>
    </location>
</feature>
<gene>
    <name evidence="2" type="ORF">WICPIJ_003258</name>
</gene>
<dbReference type="Proteomes" id="UP000774326">
    <property type="component" value="Unassembled WGS sequence"/>
</dbReference>
<evidence type="ECO:0000313" key="2">
    <source>
        <dbReference type="EMBL" id="KAH3685768.1"/>
    </source>
</evidence>
<feature type="compositionally biased region" description="Polar residues" evidence="1">
    <location>
        <begin position="1"/>
        <end position="25"/>
    </location>
</feature>
<evidence type="ECO:0000256" key="1">
    <source>
        <dbReference type="SAM" id="MobiDB-lite"/>
    </source>
</evidence>
<keyword evidence="3" id="KW-1185">Reference proteome</keyword>
<dbReference type="EMBL" id="JAEUBG010001795">
    <property type="protein sequence ID" value="KAH3685768.1"/>
    <property type="molecule type" value="Genomic_DNA"/>
</dbReference>
<reference evidence="2" key="2">
    <citation type="submission" date="2021-01" db="EMBL/GenBank/DDBJ databases">
        <authorList>
            <person name="Schikora-Tamarit M.A."/>
        </authorList>
    </citation>
    <scope>NUCLEOTIDE SEQUENCE</scope>
    <source>
        <strain evidence="2">CBS2887</strain>
    </source>
</reference>